<accession>A0A0W8EAU9</accession>
<sequence length="209" mass="23534">MENNWQIRYVGASMNPGLLQNDILSYVPAPERLPVPGDVVVFRDPAGSGRIIIHRVVRTRPDGRYDTRGDNSLHNDRHPVPQSAIIGVVTGGVRGDQPLGVSSGMRGMVYHQYAQQLRRVVSFLQRFFSRPYHHLSRQGVFCRIVPGRFRQRLVIVKTIEGNDLQVYLGRRLAGWKGEKDAEWTIIPPCRLFLDGTALPDSPTDLLGDL</sequence>
<gene>
    <name evidence="1" type="ORF">ASZ90_016827</name>
</gene>
<evidence type="ECO:0000313" key="1">
    <source>
        <dbReference type="EMBL" id="KUG05744.1"/>
    </source>
</evidence>
<dbReference type="Gene3D" id="2.10.109.10">
    <property type="entry name" value="Umud Fragment, subunit A"/>
    <property type="match status" value="1"/>
</dbReference>
<keyword evidence="1" id="KW-0378">Hydrolase</keyword>
<dbReference type="InterPro" id="IPR019533">
    <property type="entry name" value="Peptidase_S26"/>
</dbReference>
<dbReference type="GO" id="GO:0006465">
    <property type="term" value="P:signal peptide processing"/>
    <property type="evidence" value="ECO:0007669"/>
    <property type="project" value="InterPro"/>
</dbReference>
<dbReference type="GO" id="GO:0004252">
    <property type="term" value="F:serine-type endopeptidase activity"/>
    <property type="evidence" value="ECO:0007669"/>
    <property type="project" value="InterPro"/>
</dbReference>
<organism evidence="1">
    <name type="scientific">hydrocarbon metagenome</name>
    <dbReference type="NCBI Taxonomy" id="938273"/>
    <lineage>
        <taxon>unclassified sequences</taxon>
        <taxon>metagenomes</taxon>
        <taxon>ecological metagenomes</taxon>
    </lineage>
</organism>
<dbReference type="InterPro" id="IPR036286">
    <property type="entry name" value="LexA/Signal_pep-like_sf"/>
</dbReference>
<reference evidence="1" key="1">
    <citation type="journal article" date="2015" name="Proc. Natl. Acad. Sci. U.S.A.">
        <title>Networks of energetic and metabolic interactions define dynamics in microbial communities.</title>
        <authorList>
            <person name="Embree M."/>
            <person name="Liu J.K."/>
            <person name="Al-Bassam M.M."/>
            <person name="Zengler K."/>
        </authorList>
    </citation>
    <scope>NUCLEOTIDE SEQUENCE</scope>
</reference>
<dbReference type="EMBL" id="LNQE01001772">
    <property type="protein sequence ID" value="KUG05744.1"/>
    <property type="molecule type" value="Genomic_DNA"/>
</dbReference>
<dbReference type="EC" id="3.4.21.89" evidence="1"/>
<comment type="caution">
    <text evidence="1">The sequence shown here is derived from an EMBL/GenBank/DDBJ whole genome shotgun (WGS) entry which is preliminary data.</text>
</comment>
<dbReference type="CDD" id="cd06530">
    <property type="entry name" value="S26_SPase_I"/>
    <property type="match status" value="1"/>
</dbReference>
<dbReference type="GO" id="GO:0009003">
    <property type="term" value="F:signal peptidase activity"/>
    <property type="evidence" value="ECO:0007669"/>
    <property type="project" value="UniProtKB-EC"/>
</dbReference>
<proteinExistence type="predicted"/>
<name>A0A0W8EAU9_9ZZZZ</name>
<dbReference type="SUPFAM" id="SSF51306">
    <property type="entry name" value="LexA/Signal peptidase"/>
    <property type="match status" value="1"/>
</dbReference>
<dbReference type="AlphaFoldDB" id="A0A0W8EAU9"/>
<protein>
    <submittedName>
        <fullName evidence="1">Signal peptidase i</fullName>
        <ecNumber evidence="1">3.4.21.89</ecNumber>
    </submittedName>
</protein>